<organism evidence="1 2">
    <name type="scientific">Listeria immobilis</name>
    <dbReference type="NCBI Taxonomy" id="2713502"/>
    <lineage>
        <taxon>Bacteria</taxon>
        <taxon>Bacillati</taxon>
        <taxon>Bacillota</taxon>
        <taxon>Bacilli</taxon>
        <taxon>Bacillales</taxon>
        <taxon>Listeriaceae</taxon>
        <taxon>Listeria</taxon>
    </lineage>
</organism>
<dbReference type="Gene3D" id="2.60.40.740">
    <property type="match status" value="1"/>
</dbReference>
<evidence type="ECO:0000313" key="1">
    <source>
        <dbReference type="EMBL" id="MBC1511266.1"/>
    </source>
</evidence>
<keyword evidence="2" id="KW-1185">Reference proteome</keyword>
<name>A0ABR6T0C1_9LIST</name>
<dbReference type="Proteomes" id="UP000587800">
    <property type="component" value="Unassembled WGS sequence"/>
</dbReference>
<comment type="caution">
    <text evidence="1">The sequence shown here is derived from an EMBL/GenBank/DDBJ whole genome shotgun (WGS) entry which is preliminary data.</text>
</comment>
<dbReference type="NCBIfam" id="TIGR04226">
    <property type="entry name" value="RrgB_K2N_iso_D2"/>
    <property type="match status" value="1"/>
</dbReference>
<dbReference type="InterPro" id="IPR026466">
    <property type="entry name" value="Fim_isopep_form_D2_dom"/>
</dbReference>
<protein>
    <submittedName>
        <fullName evidence="1">Isopeptide-forming domain-containing fimbrial protein</fullName>
    </submittedName>
</protein>
<reference evidence="1 2" key="1">
    <citation type="submission" date="2020-03" db="EMBL/GenBank/DDBJ databases">
        <title>Soil Listeria distribution.</title>
        <authorList>
            <person name="Liao J."/>
            <person name="Wiedmann M."/>
        </authorList>
    </citation>
    <scope>NUCLEOTIDE SEQUENCE [LARGE SCALE GENOMIC DNA]</scope>
    <source>
        <strain evidence="1 2">FSL L7-1515</strain>
    </source>
</reference>
<feature type="non-terminal residue" evidence="1">
    <location>
        <position position="420"/>
    </location>
</feature>
<gene>
    <name evidence="1" type="ORF">HCJ59_15420</name>
</gene>
<sequence>MLLLPKGVIVDTDDPAYQVSTNTEWGESTSTGINPEGTIKIVDGNYNGTGQQLVEIKWNADSIYPGLQLSYQFNIKIADNAPSTLTTMVYGSVGNTDFDVPTQTGDAITNSVKKQDTSDINQNGNTDENLIISGNKYNIIREDKISTSKLVKGDQDTGFSKFGHTSLGGNIDYQLNLTNDGETQINQMVLMDVLPSIGDLGITDNSQRGSQFTPTMTGPIKVPDVWAGKVAITYSTATNPMRDDLTQNVLYPETTNPIVNPMDSQQPNWTDEIAVTDWTQIHSFKITLLDNAEFKTGDNIMLSFSMQAPSDLSSDLTNRSIDEQTRAAWNSFAFASNNLQVVEPERVGVVVNDAPEEPIIHKDVNDKQHEDLTNRDDSFDWHVNASFGNTTSTWTQASITDSINDLLEIQNVTVVDENGT</sequence>
<dbReference type="EMBL" id="JAASUB010000031">
    <property type="protein sequence ID" value="MBC1511266.1"/>
    <property type="molecule type" value="Genomic_DNA"/>
</dbReference>
<proteinExistence type="predicted"/>
<evidence type="ECO:0000313" key="2">
    <source>
        <dbReference type="Proteomes" id="UP000587800"/>
    </source>
</evidence>
<accession>A0ABR6T0C1</accession>